<evidence type="ECO:0000313" key="1">
    <source>
        <dbReference type="EMBL" id="KAI8570180.1"/>
    </source>
</evidence>
<organism evidence="1 2">
    <name type="scientific">Rhododendron molle</name>
    <name type="common">Chinese azalea</name>
    <name type="synonym">Azalea mollis</name>
    <dbReference type="NCBI Taxonomy" id="49168"/>
    <lineage>
        <taxon>Eukaryota</taxon>
        <taxon>Viridiplantae</taxon>
        <taxon>Streptophyta</taxon>
        <taxon>Embryophyta</taxon>
        <taxon>Tracheophyta</taxon>
        <taxon>Spermatophyta</taxon>
        <taxon>Magnoliopsida</taxon>
        <taxon>eudicotyledons</taxon>
        <taxon>Gunneridae</taxon>
        <taxon>Pentapetalae</taxon>
        <taxon>asterids</taxon>
        <taxon>Ericales</taxon>
        <taxon>Ericaceae</taxon>
        <taxon>Ericoideae</taxon>
        <taxon>Rhodoreae</taxon>
        <taxon>Rhododendron</taxon>
    </lineage>
</organism>
<name>A0ACC0PXH2_RHOML</name>
<dbReference type="EMBL" id="CM046388">
    <property type="protein sequence ID" value="KAI8570180.1"/>
    <property type="molecule type" value="Genomic_DNA"/>
</dbReference>
<protein>
    <submittedName>
        <fullName evidence="1">Uncharacterized protein</fullName>
    </submittedName>
</protein>
<sequence length="63" mass="6892">MGLTHDGFGRVDSDKIGPAWKNPFDLLGAYSFCNHSTTTNTLTNINPNLLIFTLKSTHSTPLV</sequence>
<proteinExistence type="predicted"/>
<dbReference type="Proteomes" id="UP001062846">
    <property type="component" value="Chromosome 1"/>
</dbReference>
<comment type="caution">
    <text evidence="1">The sequence shown here is derived from an EMBL/GenBank/DDBJ whole genome shotgun (WGS) entry which is preliminary data.</text>
</comment>
<accession>A0ACC0PXH2</accession>
<reference evidence="1" key="1">
    <citation type="submission" date="2022-02" db="EMBL/GenBank/DDBJ databases">
        <title>Plant Genome Project.</title>
        <authorList>
            <person name="Zhang R.-G."/>
        </authorList>
    </citation>
    <scope>NUCLEOTIDE SEQUENCE</scope>
    <source>
        <strain evidence="1">AT1</strain>
    </source>
</reference>
<evidence type="ECO:0000313" key="2">
    <source>
        <dbReference type="Proteomes" id="UP001062846"/>
    </source>
</evidence>
<keyword evidence="2" id="KW-1185">Reference proteome</keyword>
<gene>
    <name evidence="1" type="ORF">RHMOL_Rhmol01G0013400</name>
</gene>